<proteinExistence type="predicted"/>
<reference evidence="2" key="1">
    <citation type="submission" date="2022-10" db="EMBL/GenBank/DDBJ databases">
        <authorList>
            <person name="Hyden B.L."/>
            <person name="Feng K."/>
            <person name="Yates T."/>
            <person name="Jawdy S."/>
            <person name="Smart L.B."/>
            <person name="Muchero W."/>
        </authorList>
    </citation>
    <scope>NUCLEOTIDE SEQUENCE</scope>
    <source>
        <tissue evidence="2">Shoot tip</tissue>
    </source>
</reference>
<evidence type="ECO:0000256" key="1">
    <source>
        <dbReference type="SAM" id="MobiDB-lite"/>
    </source>
</evidence>
<accession>A0ABQ9BUA2</accession>
<evidence type="ECO:0000313" key="2">
    <source>
        <dbReference type="EMBL" id="KAJ6390777.1"/>
    </source>
</evidence>
<reference evidence="2" key="2">
    <citation type="journal article" date="2023" name="Int. J. Mol. Sci.">
        <title>De Novo Assembly and Annotation of 11 Diverse Shrub Willow (Salix) Genomes Reveals Novel Gene Organization in Sex-Linked Regions.</title>
        <authorList>
            <person name="Hyden B."/>
            <person name="Feng K."/>
            <person name="Yates T.B."/>
            <person name="Jawdy S."/>
            <person name="Cereghino C."/>
            <person name="Smart L.B."/>
            <person name="Muchero W."/>
        </authorList>
    </citation>
    <scope>NUCLEOTIDE SEQUENCE</scope>
    <source>
        <tissue evidence="2">Shoot tip</tissue>
    </source>
</reference>
<feature type="compositionally biased region" description="Polar residues" evidence="1">
    <location>
        <begin position="1"/>
        <end position="15"/>
    </location>
</feature>
<feature type="region of interest" description="Disordered" evidence="1">
    <location>
        <begin position="1"/>
        <end position="48"/>
    </location>
</feature>
<organism evidence="2 3">
    <name type="scientific">Salix suchowensis</name>
    <dbReference type="NCBI Taxonomy" id="1278906"/>
    <lineage>
        <taxon>Eukaryota</taxon>
        <taxon>Viridiplantae</taxon>
        <taxon>Streptophyta</taxon>
        <taxon>Embryophyta</taxon>
        <taxon>Tracheophyta</taxon>
        <taxon>Spermatophyta</taxon>
        <taxon>Magnoliopsida</taxon>
        <taxon>eudicotyledons</taxon>
        <taxon>Gunneridae</taxon>
        <taxon>Pentapetalae</taxon>
        <taxon>rosids</taxon>
        <taxon>fabids</taxon>
        <taxon>Malpighiales</taxon>
        <taxon>Salicaceae</taxon>
        <taxon>Saliceae</taxon>
        <taxon>Salix</taxon>
    </lineage>
</organism>
<sequence length="96" mass="10715">MQTSGARSTSCNRAVNSRAVRAHNSAPAVSSGRDLSIRQDPDSTWKREHEFNPSWGYSNYFLSHELDLNPYQASGIQWNQNPQLGPTLLYSLGCTD</sequence>
<evidence type="ECO:0000313" key="3">
    <source>
        <dbReference type="Proteomes" id="UP001141253"/>
    </source>
</evidence>
<name>A0ABQ9BUA2_9ROSI</name>
<keyword evidence="3" id="KW-1185">Reference proteome</keyword>
<dbReference type="EMBL" id="JAPFFI010000006">
    <property type="protein sequence ID" value="KAJ6390777.1"/>
    <property type="molecule type" value="Genomic_DNA"/>
</dbReference>
<comment type="caution">
    <text evidence="2">The sequence shown here is derived from an EMBL/GenBank/DDBJ whole genome shotgun (WGS) entry which is preliminary data.</text>
</comment>
<protein>
    <submittedName>
        <fullName evidence="2">Uncharacterized protein</fullName>
    </submittedName>
</protein>
<dbReference type="Proteomes" id="UP001141253">
    <property type="component" value="Chromosome 2"/>
</dbReference>
<feature type="compositionally biased region" description="Basic and acidic residues" evidence="1">
    <location>
        <begin position="35"/>
        <end position="48"/>
    </location>
</feature>
<gene>
    <name evidence="2" type="ORF">OIU77_024897</name>
</gene>